<dbReference type="PANTHER" id="PTHR10625">
    <property type="entry name" value="HISTONE DEACETYLASE HDAC1-RELATED"/>
    <property type="match status" value="1"/>
</dbReference>
<dbReference type="InterPro" id="IPR023801">
    <property type="entry name" value="His_deacetylse_dom"/>
</dbReference>
<dbReference type="GO" id="GO:0032886">
    <property type="term" value="P:regulation of microtubule-based process"/>
    <property type="evidence" value="ECO:0007669"/>
    <property type="project" value="UniProtKB-ARBA"/>
</dbReference>
<feature type="region of interest" description="Disordered" evidence="35">
    <location>
        <begin position="217"/>
        <end position="309"/>
    </location>
</feature>
<keyword evidence="23" id="KW-0805">Transcription regulation</keyword>
<evidence type="ECO:0000256" key="26">
    <source>
        <dbReference type="ARBA" id="ARBA00023212"/>
    </source>
</evidence>
<comment type="subcellular location">
    <subcellularLocation>
        <location evidence="7">Cell projection</location>
        <location evidence="7">Axon</location>
    </subcellularLocation>
    <subcellularLocation>
        <location evidence="4">Cell projection</location>
        <location evidence="4">Dendrite</location>
    </subcellularLocation>
    <subcellularLocation>
        <location evidence="2">Cytoplasm</location>
        <location evidence="2">Cytoskeleton</location>
        <location evidence="2">Cilium basal body</location>
    </subcellularLocation>
    <subcellularLocation>
        <location evidence="5">Cytoplasm</location>
        <location evidence="5">Cytoskeleton</location>
        <location evidence="5">Microtubule organizing center</location>
        <location evidence="5">Centrosome</location>
    </subcellularLocation>
    <subcellularLocation>
        <location evidence="3">Nucleus</location>
    </subcellularLocation>
    <subcellularLocation>
        <location evidence="6">Perikaryon</location>
    </subcellularLocation>
</comment>
<reference evidence="37 38" key="1">
    <citation type="journal article" date="2019" name="Philos. Trans. R. Soc. Lond., B, Biol. Sci.">
        <title>Ant behaviour and brain gene expression of defending hosts depend on the ecological success of the intruding social parasite.</title>
        <authorList>
            <person name="Kaur R."/>
            <person name="Stoldt M."/>
            <person name="Jongepier E."/>
            <person name="Feldmeyer B."/>
            <person name="Menzel F."/>
            <person name="Bornberg-Bauer E."/>
            <person name="Foitzik S."/>
        </authorList>
    </citation>
    <scope>NUCLEOTIDE SEQUENCE [LARGE SCALE GENOMIC DNA]</scope>
    <source>
        <tissue evidence="37">Whole body</tissue>
    </source>
</reference>
<feature type="region of interest" description="Disordered" evidence="35">
    <location>
        <begin position="2551"/>
        <end position="2614"/>
    </location>
</feature>
<dbReference type="FunFam" id="3.40.800.20:FF:000005">
    <property type="entry name" value="histone deacetylase 6"/>
    <property type="match status" value="1"/>
</dbReference>
<evidence type="ECO:0000256" key="3">
    <source>
        <dbReference type="ARBA" id="ARBA00004123"/>
    </source>
</evidence>
<evidence type="ECO:0000256" key="19">
    <source>
        <dbReference type="ARBA" id="ARBA00022801"/>
    </source>
</evidence>
<feature type="compositionally biased region" description="Basic and acidic residues" evidence="35">
    <location>
        <begin position="2551"/>
        <end position="2567"/>
    </location>
</feature>
<accession>A0A4S2KM90</accession>
<dbReference type="GO" id="GO:0030424">
    <property type="term" value="C:axon"/>
    <property type="evidence" value="ECO:0007669"/>
    <property type="project" value="UniProtKB-SubCell"/>
</dbReference>
<evidence type="ECO:0000256" key="32">
    <source>
        <dbReference type="ARBA" id="ARBA00068733"/>
    </source>
</evidence>
<organism evidence="37 38">
    <name type="scientific">Temnothorax longispinosus</name>
    <dbReference type="NCBI Taxonomy" id="300112"/>
    <lineage>
        <taxon>Eukaryota</taxon>
        <taxon>Metazoa</taxon>
        <taxon>Ecdysozoa</taxon>
        <taxon>Arthropoda</taxon>
        <taxon>Hexapoda</taxon>
        <taxon>Insecta</taxon>
        <taxon>Pterygota</taxon>
        <taxon>Neoptera</taxon>
        <taxon>Endopterygota</taxon>
        <taxon>Hymenoptera</taxon>
        <taxon>Apocrita</taxon>
        <taxon>Aculeata</taxon>
        <taxon>Formicoidea</taxon>
        <taxon>Formicidae</taxon>
        <taxon>Myrmicinae</taxon>
        <taxon>Temnothorax</taxon>
    </lineage>
</organism>
<gene>
    <name evidence="37" type="ORF">DBV15_06655</name>
</gene>
<keyword evidence="10" id="KW-0488">Methylation</keyword>
<evidence type="ECO:0000256" key="24">
    <source>
        <dbReference type="ARBA" id="ARBA00023163"/>
    </source>
</evidence>
<feature type="compositionally biased region" description="Acidic residues" evidence="35">
    <location>
        <begin position="284"/>
        <end position="309"/>
    </location>
</feature>
<dbReference type="InterPro" id="IPR013083">
    <property type="entry name" value="Znf_RING/FYVE/PHD"/>
</dbReference>
<comment type="catalytic activity">
    <reaction evidence="30">
        <text>N(6)-acetyl-L-lysyl-[protein] + H2O = L-lysyl-[protein] + acetate</text>
        <dbReference type="Rhea" id="RHEA:58108"/>
        <dbReference type="Rhea" id="RHEA-COMP:9752"/>
        <dbReference type="Rhea" id="RHEA-COMP:10731"/>
        <dbReference type="ChEBI" id="CHEBI:15377"/>
        <dbReference type="ChEBI" id="CHEBI:29969"/>
        <dbReference type="ChEBI" id="CHEBI:30089"/>
        <dbReference type="ChEBI" id="CHEBI:61930"/>
    </reaction>
    <physiologicalReaction direction="left-to-right" evidence="30">
        <dbReference type="Rhea" id="RHEA:58109"/>
    </physiologicalReaction>
</comment>
<dbReference type="InterPro" id="IPR023696">
    <property type="entry name" value="Ureohydrolase_dom_sf"/>
</dbReference>
<dbReference type="GO" id="GO:0043204">
    <property type="term" value="C:perikaryon"/>
    <property type="evidence" value="ECO:0007669"/>
    <property type="project" value="UniProtKB-SubCell"/>
</dbReference>
<dbReference type="EMBL" id="QBLH01002272">
    <property type="protein sequence ID" value="TGZ49017.1"/>
    <property type="molecule type" value="Genomic_DNA"/>
</dbReference>
<dbReference type="PROSITE" id="PS50271">
    <property type="entry name" value="ZF_UBP"/>
    <property type="match status" value="1"/>
</dbReference>
<dbReference type="SMART" id="SM00290">
    <property type="entry name" value="ZnF_UBP"/>
    <property type="match status" value="1"/>
</dbReference>
<keyword evidence="21" id="KW-0832">Ubl conjugation</keyword>
<evidence type="ECO:0000256" key="1">
    <source>
        <dbReference type="ARBA" id="ARBA00001947"/>
    </source>
</evidence>
<feature type="compositionally biased region" description="Polar residues" evidence="35">
    <location>
        <begin position="2568"/>
        <end position="2593"/>
    </location>
</feature>
<keyword evidence="28" id="KW-0966">Cell projection</keyword>
<dbReference type="GO" id="GO:0016740">
    <property type="term" value="F:transferase activity"/>
    <property type="evidence" value="ECO:0007669"/>
    <property type="project" value="UniProtKB-KW"/>
</dbReference>
<dbReference type="Pfam" id="PF00850">
    <property type="entry name" value="Hist_deacetyl"/>
    <property type="match status" value="3"/>
</dbReference>
<evidence type="ECO:0000256" key="33">
    <source>
        <dbReference type="ARBA" id="ARBA00082852"/>
    </source>
</evidence>
<dbReference type="GO" id="GO:0006950">
    <property type="term" value="P:response to stress"/>
    <property type="evidence" value="ECO:0007669"/>
    <property type="project" value="UniProtKB-ARBA"/>
</dbReference>
<keyword evidence="14" id="KW-0808">Transferase</keyword>
<dbReference type="GO" id="GO:0141221">
    <property type="term" value="F:histone deacetylase activity, hydrolytic mechanism"/>
    <property type="evidence" value="ECO:0007669"/>
    <property type="project" value="UniProtKB-EC"/>
</dbReference>
<evidence type="ECO:0000256" key="21">
    <source>
        <dbReference type="ARBA" id="ARBA00022843"/>
    </source>
</evidence>
<dbReference type="SUPFAM" id="SSF57850">
    <property type="entry name" value="RING/U-box"/>
    <property type="match status" value="1"/>
</dbReference>
<dbReference type="InterPro" id="IPR031801">
    <property type="entry name" value="VIR_N"/>
</dbReference>
<keyword evidence="18" id="KW-0833">Ubl conjugation pathway</keyword>
<name>A0A4S2KM90_9HYME</name>
<dbReference type="Proteomes" id="UP000310200">
    <property type="component" value="Unassembled WGS sequence"/>
</dbReference>
<dbReference type="GO" id="GO:0000118">
    <property type="term" value="C:histone deacetylase complex"/>
    <property type="evidence" value="ECO:0007669"/>
    <property type="project" value="TreeGrafter"/>
</dbReference>
<comment type="caution">
    <text evidence="37">The sequence shown here is derived from an EMBL/GenBank/DDBJ whole genome shotgun (WGS) entry which is preliminary data.</text>
</comment>
<evidence type="ECO:0000256" key="18">
    <source>
        <dbReference type="ARBA" id="ARBA00022786"/>
    </source>
</evidence>
<evidence type="ECO:0000256" key="25">
    <source>
        <dbReference type="ARBA" id="ARBA00023203"/>
    </source>
</evidence>
<evidence type="ECO:0000256" key="14">
    <source>
        <dbReference type="ARBA" id="ARBA00022679"/>
    </source>
</evidence>
<evidence type="ECO:0000256" key="8">
    <source>
        <dbReference type="ARBA" id="ARBA00004906"/>
    </source>
</evidence>
<evidence type="ECO:0000259" key="36">
    <source>
        <dbReference type="PROSITE" id="PS50271"/>
    </source>
</evidence>
<evidence type="ECO:0000256" key="27">
    <source>
        <dbReference type="ARBA" id="ARBA00023242"/>
    </source>
</evidence>
<evidence type="ECO:0000256" key="11">
    <source>
        <dbReference type="ARBA" id="ARBA00022490"/>
    </source>
</evidence>
<proteinExistence type="inferred from homology"/>
<dbReference type="InterPro" id="IPR000286">
    <property type="entry name" value="HDACs"/>
</dbReference>
<dbReference type="FunFam" id="3.30.40.10:FF:000342">
    <property type="entry name" value="Histone deacetylase 6"/>
    <property type="match status" value="1"/>
</dbReference>
<feature type="region of interest" description="Disordered" evidence="35">
    <location>
        <begin position="1385"/>
        <end position="1464"/>
    </location>
</feature>
<keyword evidence="38" id="KW-1185">Reference proteome</keyword>
<dbReference type="InterPro" id="IPR001607">
    <property type="entry name" value="Znf_UBP"/>
</dbReference>
<dbReference type="GO" id="GO:0040029">
    <property type="term" value="P:epigenetic regulation of gene expression"/>
    <property type="evidence" value="ECO:0007669"/>
    <property type="project" value="TreeGrafter"/>
</dbReference>
<keyword evidence="12" id="KW-0678">Repressor</keyword>
<evidence type="ECO:0000256" key="20">
    <source>
        <dbReference type="ARBA" id="ARBA00022833"/>
    </source>
</evidence>
<dbReference type="GO" id="GO:0005813">
    <property type="term" value="C:centrosome"/>
    <property type="evidence" value="ECO:0007669"/>
    <property type="project" value="UniProtKB-SubCell"/>
</dbReference>
<evidence type="ECO:0000256" key="31">
    <source>
        <dbReference type="ARBA" id="ARBA00050910"/>
    </source>
</evidence>
<sequence length="2828" mass="315938">MKKTIVALAVLFLSDDSNSLRTSRTLPPASRYSAARSLSLFSLHIVTNFLNTVKSAEELNLDLVQFPKPVYISEVRIIPLGARVQADFPGGVRLGATNPSQFEIEFFVNDLSKPGASTFEFLGGLEYKQNIHIQLECERKQIPTDGLVLRGWYTTITLAVYGTLTKSLNNPQEVISSAAGSTACVSSIEENPETAVQIPSEQQSEWYYENQHQTSLSQETCVTATPSPQPIQVVEPSRTSTSDTGKTESRQWEEETSNAGEKSSKRPLSPPLESLISLSPESISAEEEEAEQQEASEPETGEPFEPILSDEDIITDDVPSTAEFECEASQIDEIYAMVPPDLLSLEKPENLENTRVNRETLLKIRELLQSLSKSVSHFHNASGQEKETFVHNCETLCAILGPFDSDVNDINDLTDIVNASLDMELARAQPQPAYKVRHVKVGVRLAEALCRLSKGPVILLKVEAPYKLLSLCMRENVALPVKLSALRALDAALISPIIVQEFLKNNLYSNALTMLDSAKLARLKYALSSLFRKVHVYEYLEEIKNFDEFGLAELMNVYVCAPTLMAQPKRQLPAGAQMEFEREHTRNPRAHLVAYFEHHKLAHHLLLALSSPNCDLQMIKLIRRFLLHLSNTKEGLFYLLKEVEVVRLILKALKHDLPGAGRILAWRLQVAQCLIRLRQTSDWTILKRLHSFLIFPDGLHAILTILPLDDFIDILIPFLSDSNLCEFAAEVISAVVRYSDRVEIFQNRAELILDKAREHVILRDVISYLTVAAQASHWDYCDVSPLVTIIRKSAEKAASLPGQLITACRILHYLIFPSNNDVDPLEPYVELKYRNALTQLFAADGLTALVAVMANVSEFYEQPFLHRPALTGRRGMALIALLLPCVKLTRALLERLVKCMATDFKDLTAVVPLLGVYSLIEAIPSNLMVQTLSEEIVGTLLVFTQAVDSDGSGNVAKSLWTQMLGEVLKMISLRPCNFVPGLKLLARLLPPVLTPKETTTEDATRILGLRKLWSAHLQAQAANLTETLRLLCTSWNGDVLLLLSTVCKQLSDLAAPTALLVGRCLLDGILAATPLENNIPILALISDLARHAPMKATLLTLTSPASRAQVKSDQKYPPVIEMMCSTLKSSSDVNVQYEILSIFETLCNCSLSLVQEDNEPLEKRLTHSVPSKEPLLSILAALIDILAISTKFQLDVIENTLHILLSLSNHNYGLYHVKSCLENNPGALRALLDHVSGLEESETNPVVGLTVTFLENLIASDSEARTLHLRAQQLAFLISWEKNDHPLEKLKRAKDLTEILRTSEEKEEKEPIPEMLEPLLPTPEALLNQFSQRCTINNSPVRPKKFAFTANQTQTEDTVDLLALATELLPADFNLLAEAQNLCSKIPPDDATQPLQSKPQDEEQESRTEKQISPMAKSKQPFVTPVRGRTQFANSLRGGPVGGGVGRGSDPFRSRPPNTSRPPSLHVDEFVALETCGAQPTGPTGYNKLNIRGTCPSRAISSGTRSRPWTQEIRPTCFEESTHDYRIGFIAKGLYSCQELLGFSALLTTKRQDPERHYTESTVNLDLFTAAKQLADSEIELIKVIENSSKCQRTATNMFTNAKKTKKSGKSKNVRPSAALLAAKQEAAKRQLLSERSNSTFVPDIYQRAIDGYKTMRKETGLVFDRSMAEHSCLWDPNYPECPARFTRVLQRCEELGLVQRCKFIEPRRATENELLSKHSQKQIDILKATDGSMDSENLELLSSKYDCVYIHPSTYSLSLLAVGSTINLVESICKGEIQNGMAIIRPPGHHAMKSEYCGYCFFNNVALAAEKALSSGLANRILIVDWDVHHGQATQQMFYNDPRVVYFSIHRYEHGEFWPNLRESDFHYVGEDLGEGYNFNIPLNKTGMTNADYIAIFQQVLLPMAYEFQPDLIIVSAGYDAALGCPEFCPDLVLVSAGFDAALGDEKVGEMLITPACYSHLLSLLLSLANGKVAVVLEGGYCLKSLAESAALTLRTLLGDPCPVLQTLELPSLSIRDTILNAIYAHKPYWKCYQYQDTYSINSVAHNKEEIANRHVVMVTYKGSEVKLEKYETRNCYPVQSKETLEAVEKQLNELIQLTNLRKTPHKVCIVYDEKMQRHCNISDSSHPEKPSRISSIYKNHEEHDLLQRCHLLQGRSATVEELSLVHSTDYIDDIKRTSTVKLKELQKQASDYNSVFLHPETWSSACLSTGSLLQVVDAVLNGECQSGVAIVRPPGHHAEIDIACGFCIFNNVAVAAMYAVQFHHVKRVLIVDWDVHHGNGTQSIFEEDPRILYISVHRYDNGSFFPNSKLANYTNAGLNAGEGFNVNIPWNKKGMGDAEYIAAFQQVVMPIAYQFNPELVLVSAGFDACIGDTLGGCLVSPELYGHLTHWLSSLANGRIILSLEGGYNINSISHAMTMCTKALLGDPLPMLDPNLIPCTSAINSINNVLKTHKKFWSNLQYGMSLPKERLLPKFKTIPNKLEEQRRNADKLKQTESKIALEVIESEKLDLNLAIDKNCLNLVTDEEISKLTCEVENIKIKNLHAMKSEAVETRRNPELKQSETKNLDVSQSVQKCVNETNQPRGSQQGNSNIREDRDDEGAASSQRETRSTTLSEYLSDNLQALTTGEMFAVVPLQDCPHLFTVNEVPSGGIDVNSPCAECTSTAENWICLQCYTVHCARSVNQHAMQHAEEYEHPITLSFSDISVWCYGCESYIDNPRLYAARNAAHQSKFNEALPWTYSEKHQFPGLVLRRFDRTAGLAISVVIDISADDIQTGDLTQFRRVKKHQREEHRDYKTRFLMRKDRQQGDWDDERKCHQAYDALQAR</sequence>
<evidence type="ECO:0000256" key="22">
    <source>
        <dbReference type="ARBA" id="ARBA00022853"/>
    </source>
</evidence>
<keyword evidence="13" id="KW-0597">Phosphoprotein</keyword>
<dbReference type="Pfam" id="PF15912">
    <property type="entry name" value="VIR_N"/>
    <property type="match status" value="1"/>
</dbReference>
<keyword evidence="25" id="KW-0009">Actin-binding</keyword>
<dbReference type="GO" id="GO:0051646">
    <property type="term" value="P:mitochondrion localization"/>
    <property type="evidence" value="ECO:0007669"/>
    <property type="project" value="UniProtKB-ARBA"/>
</dbReference>
<dbReference type="STRING" id="300112.A0A4S2KM90"/>
<evidence type="ECO:0000256" key="12">
    <source>
        <dbReference type="ARBA" id="ARBA00022491"/>
    </source>
</evidence>
<dbReference type="CDD" id="cd10002">
    <property type="entry name" value="HDAC10_HDAC6-dom1"/>
    <property type="match status" value="1"/>
</dbReference>
<evidence type="ECO:0000256" key="17">
    <source>
        <dbReference type="ARBA" id="ARBA00022771"/>
    </source>
</evidence>
<feature type="domain" description="UBP-type" evidence="36">
    <location>
        <begin position="2638"/>
        <end position="2736"/>
    </location>
</feature>
<keyword evidence="16" id="KW-0677">Repeat</keyword>
<evidence type="ECO:0000256" key="5">
    <source>
        <dbReference type="ARBA" id="ARBA00004300"/>
    </source>
</evidence>
<dbReference type="SUPFAM" id="SSF52768">
    <property type="entry name" value="Arginase/deacetylase"/>
    <property type="match status" value="3"/>
</dbReference>
<keyword evidence="26" id="KW-0206">Cytoskeleton</keyword>
<dbReference type="GO" id="GO:0003779">
    <property type="term" value="F:actin binding"/>
    <property type="evidence" value="ECO:0007669"/>
    <property type="project" value="UniProtKB-KW"/>
</dbReference>
<evidence type="ECO:0000256" key="16">
    <source>
        <dbReference type="ARBA" id="ARBA00022737"/>
    </source>
</evidence>
<comment type="catalytic activity">
    <reaction evidence="29">
        <text>N(6)-acetyl-L-lysyl-[histone] + H2O = L-lysyl-[histone] + acetate</text>
        <dbReference type="Rhea" id="RHEA:58196"/>
        <dbReference type="Rhea" id="RHEA-COMP:9845"/>
        <dbReference type="Rhea" id="RHEA-COMP:11338"/>
        <dbReference type="ChEBI" id="CHEBI:15377"/>
        <dbReference type="ChEBI" id="CHEBI:29969"/>
        <dbReference type="ChEBI" id="CHEBI:30089"/>
        <dbReference type="ChEBI" id="CHEBI:61930"/>
        <dbReference type="EC" id="3.5.1.98"/>
    </reaction>
</comment>
<evidence type="ECO:0000313" key="38">
    <source>
        <dbReference type="Proteomes" id="UP000310200"/>
    </source>
</evidence>
<evidence type="ECO:0000256" key="2">
    <source>
        <dbReference type="ARBA" id="ARBA00004120"/>
    </source>
</evidence>
<evidence type="ECO:0000256" key="29">
    <source>
        <dbReference type="ARBA" id="ARBA00048287"/>
    </source>
</evidence>
<keyword evidence="17 34" id="KW-0863">Zinc-finger</keyword>
<evidence type="ECO:0000256" key="35">
    <source>
        <dbReference type="SAM" id="MobiDB-lite"/>
    </source>
</evidence>
<evidence type="ECO:0000256" key="30">
    <source>
        <dbReference type="ARBA" id="ARBA00049136"/>
    </source>
</evidence>
<evidence type="ECO:0000256" key="23">
    <source>
        <dbReference type="ARBA" id="ARBA00023015"/>
    </source>
</evidence>
<evidence type="ECO:0000256" key="4">
    <source>
        <dbReference type="ARBA" id="ARBA00004279"/>
    </source>
</evidence>
<comment type="catalytic activity">
    <reaction evidence="31">
        <text>N(6)-acetyl-L-lysyl-[alpha-tubulin] + H2O = L-lysyl-[alpha-tubulin] + acetate</text>
        <dbReference type="Rhea" id="RHEA:21548"/>
        <dbReference type="Rhea" id="RHEA-COMP:11278"/>
        <dbReference type="Rhea" id="RHEA-COMP:11279"/>
        <dbReference type="ChEBI" id="CHEBI:15377"/>
        <dbReference type="ChEBI" id="CHEBI:29969"/>
        <dbReference type="ChEBI" id="CHEBI:30089"/>
        <dbReference type="ChEBI" id="CHEBI:61930"/>
    </reaction>
    <physiologicalReaction direction="left-to-right" evidence="31">
        <dbReference type="Rhea" id="RHEA:21549"/>
    </physiologicalReaction>
</comment>
<keyword evidence="11" id="KW-0963">Cytoplasm</keyword>
<dbReference type="InterPro" id="IPR037138">
    <property type="entry name" value="His_deacetylse_dom_sf"/>
</dbReference>
<evidence type="ECO:0000256" key="15">
    <source>
        <dbReference type="ARBA" id="ARBA00022723"/>
    </source>
</evidence>
<evidence type="ECO:0000256" key="13">
    <source>
        <dbReference type="ARBA" id="ARBA00022553"/>
    </source>
</evidence>
<comment type="similarity">
    <text evidence="9">Belongs to the histone deacetylase family. HD type 2 subfamily.</text>
</comment>
<dbReference type="Gene3D" id="3.40.800.20">
    <property type="entry name" value="Histone deacetylase domain"/>
    <property type="match status" value="3"/>
</dbReference>
<evidence type="ECO:0000256" key="28">
    <source>
        <dbReference type="ARBA" id="ARBA00023273"/>
    </source>
</evidence>
<evidence type="ECO:0000313" key="37">
    <source>
        <dbReference type="EMBL" id="TGZ49017.1"/>
    </source>
</evidence>
<dbReference type="Gene3D" id="3.30.40.10">
    <property type="entry name" value="Zinc/RING finger domain, C3HC4 (zinc finger)"/>
    <property type="match status" value="1"/>
</dbReference>
<keyword evidence="22" id="KW-0156">Chromatin regulator</keyword>
<evidence type="ECO:0000256" key="10">
    <source>
        <dbReference type="ARBA" id="ARBA00022481"/>
    </source>
</evidence>
<comment type="pathway">
    <text evidence="8">Protein modification; protein ubiquitination.</text>
</comment>
<dbReference type="PANTHER" id="PTHR10625:SF38">
    <property type="entry name" value="HISTONE DEACETYLASE 6, ISOFORM G"/>
    <property type="match status" value="1"/>
</dbReference>
<protein>
    <recommendedName>
        <fullName evidence="32">Protein deacetylase HDAC6</fullName>
    </recommendedName>
    <alternativeName>
        <fullName evidence="33">Tubulin-lysine deacetylase HDAC6</fullName>
    </alternativeName>
</protein>
<keyword evidence="27" id="KW-0539">Nucleus</keyword>
<feature type="compositionally biased region" description="Low complexity" evidence="35">
    <location>
        <begin position="271"/>
        <end position="283"/>
    </location>
</feature>
<dbReference type="Pfam" id="PF02148">
    <property type="entry name" value="zf-UBP"/>
    <property type="match status" value="1"/>
</dbReference>
<feature type="compositionally biased region" description="Polar residues" evidence="35">
    <location>
        <begin position="217"/>
        <end position="226"/>
    </location>
</feature>
<dbReference type="GO" id="GO:0051129">
    <property type="term" value="P:negative regulation of cellular component organization"/>
    <property type="evidence" value="ECO:0007669"/>
    <property type="project" value="UniProtKB-ARBA"/>
</dbReference>
<evidence type="ECO:0000256" key="6">
    <source>
        <dbReference type="ARBA" id="ARBA00004484"/>
    </source>
</evidence>
<keyword evidence="20" id="KW-0862">Zinc</keyword>
<evidence type="ECO:0000256" key="34">
    <source>
        <dbReference type="PROSITE-ProRule" id="PRU00502"/>
    </source>
</evidence>
<dbReference type="PRINTS" id="PR01270">
    <property type="entry name" value="HDASUPER"/>
</dbReference>
<dbReference type="GO" id="GO:0008270">
    <property type="term" value="F:zinc ion binding"/>
    <property type="evidence" value="ECO:0007669"/>
    <property type="project" value="UniProtKB-KW"/>
</dbReference>
<feature type="compositionally biased region" description="Basic and acidic residues" evidence="35">
    <location>
        <begin position="1399"/>
        <end position="1410"/>
    </location>
</feature>
<keyword evidence="24" id="KW-0804">Transcription</keyword>
<comment type="cofactor">
    <cofactor evidence="1">
        <name>Zn(2+)</name>
        <dbReference type="ChEBI" id="CHEBI:29105"/>
    </cofactor>
</comment>
<evidence type="ECO:0000256" key="7">
    <source>
        <dbReference type="ARBA" id="ARBA00004489"/>
    </source>
</evidence>
<dbReference type="GO" id="GO:0030425">
    <property type="term" value="C:dendrite"/>
    <property type="evidence" value="ECO:0007669"/>
    <property type="project" value="UniProtKB-SubCell"/>
</dbReference>
<keyword evidence="15" id="KW-0479">Metal-binding</keyword>
<keyword evidence="19" id="KW-0378">Hydrolase</keyword>
<feature type="compositionally biased region" description="Polar residues" evidence="35">
    <location>
        <begin position="2604"/>
        <end position="2614"/>
    </location>
</feature>
<evidence type="ECO:0000256" key="9">
    <source>
        <dbReference type="ARBA" id="ARBA00007738"/>
    </source>
</evidence>
<feature type="compositionally biased region" description="Low complexity" evidence="35">
    <location>
        <begin position="1455"/>
        <end position="1464"/>
    </location>
</feature>